<dbReference type="OrthoDB" id="9768668at2"/>
<dbReference type="GO" id="GO:0000271">
    <property type="term" value="P:polysaccharide biosynthetic process"/>
    <property type="evidence" value="ECO:0007669"/>
    <property type="project" value="TreeGrafter"/>
</dbReference>
<dbReference type="Pfam" id="PF01041">
    <property type="entry name" value="DegT_DnrJ_EryC1"/>
    <property type="match status" value="1"/>
</dbReference>
<dbReference type="InterPro" id="IPR015422">
    <property type="entry name" value="PyrdxlP-dep_Trfase_small"/>
</dbReference>
<dbReference type="STRING" id="1244869.H261_14970"/>
<dbReference type="Proteomes" id="UP000011744">
    <property type="component" value="Unassembled WGS sequence"/>
</dbReference>
<dbReference type="GO" id="GO:0008483">
    <property type="term" value="F:transaminase activity"/>
    <property type="evidence" value="ECO:0007669"/>
    <property type="project" value="TreeGrafter"/>
</dbReference>
<dbReference type="AlphaFoldDB" id="M2ZPA1"/>
<dbReference type="InterPro" id="IPR000653">
    <property type="entry name" value="DegT/StrS_aminotransferase"/>
</dbReference>
<dbReference type="GO" id="GO:0030170">
    <property type="term" value="F:pyridoxal phosphate binding"/>
    <property type="evidence" value="ECO:0007669"/>
    <property type="project" value="TreeGrafter"/>
</dbReference>
<dbReference type="PIRSF" id="PIRSF000390">
    <property type="entry name" value="PLP_StrS"/>
    <property type="match status" value="1"/>
</dbReference>
<dbReference type="eggNOG" id="COG0399">
    <property type="taxonomic scope" value="Bacteria"/>
</dbReference>
<dbReference type="InterPro" id="IPR015421">
    <property type="entry name" value="PyrdxlP-dep_Trfase_major"/>
</dbReference>
<comment type="caution">
    <text evidence="3">The sequence shown here is derived from an EMBL/GenBank/DDBJ whole genome shotgun (WGS) entry which is preliminary data.</text>
</comment>
<evidence type="ECO:0000256" key="2">
    <source>
        <dbReference type="RuleBase" id="RU004508"/>
    </source>
</evidence>
<evidence type="ECO:0000313" key="4">
    <source>
        <dbReference type="Proteomes" id="UP000011744"/>
    </source>
</evidence>
<proteinExistence type="inferred from homology"/>
<evidence type="ECO:0000313" key="3">
    <source>
        <dbReference type="EMBL" id="EME69117.1"/>
    </source>
</evidence>
<organism evidence="3 4">
    <name type="scientific">Paramagnetospirillum caucaseum</name>
    <dbReference type="NCBI Taxonomy" id="1244869"/>
    <lineage>
        <taxon>Bacteria</taxon>
        <taxon>Pseudomonadati</taxon>
        <taxon>Pseudomonadota</taxon>
        <taxon>Alphaproteobacteria</taxon>
        <taxon>Rhodospirillales</taxon>
        <taxon>Magnetospirillaceae</taxon>
        <taxon>Paramagnetospirillum</taxon>
    </lineage>
</organism>
<reference evidence="3 4" key="1">
    <citation type="journal article" date="2014" name="Genome Announc.">
        <title>Draft Genome Sequence of Magnetospirillum sp. Strain SO-1, a Freshwater Magnetotactic Bacterium Isolated from the Ol'khovka River, Russia.</title>
        <authorList>
            <person name="Grouzdev D.S."/>
            <person name="Dziuba M.V."/>
            <person name="Sukhacheva M.S."/>
            <person name="Mardanov A.V."/>
            <person name="Beletskiy A.V."/>
            <person name="Kuznetsov B.B."/>
            <person name="Skryabin K.G."/>
        </authorList>
    </citation>
    <scope>NUCLEOTIDE SEQUENCE [LARGE SCALE GENOMIC DNA]</scope>
    <source>
        <strain evidence="3 4">SO-1</strain>
    </source>
</reference>
<dbReference type="EMBL" id="AONQ01000042">
    <property type="protein sequence ID" value="EME69117.1"/>
    <property type="molecule type" value="Genomic_DNA"/>
</dbReference>
<dbReference type="PATRIC" id="fig|1244869.3.peg.3011"/>
<dbReference type="PANTHER" id="PTHR30244">
    <property type="entry name" value="TRANSAMINASE"/>
    <property type="match status" value="1"/>
</dbReference>
<sequence length="398" mass="42907">MRVFYGQAIYGKEEIAAVVDVLENQPLALMTGPKVAAFETAIAGLFGKSLGLMVNSGSSANLLALAALDLPKGSEVITPSLTFATTVAPLLQLGLVPVFVDSGIDTYVVDEAKVEAMIGPQTRAMLIPNLIGNLPDWAALRAIADRHGLKVIEDSCDTLGATIGNKPTAALTDISTTSFYASHVVTAAGFGGMITVSDEILARRATLLRGWGRSSSLMGEREDADLRFNCEVDGIPYDSKFVFEGIGYNFLPSEISAAFGLAQLDKLQGYLETRIANFNALMDFFRGYGHWFTLPRQLPNSRTGWLAFPLLVKDGAPFGRRDLQIHFEGADIQTRTVFTGNILRQPGFAGIPHRAPAEGFPNADRVMRGGMLIGCHQGLGEAELAHVFQSFRDFAAKF</sequence>
<keyword evidence="2" id="KW-0663">Pyridoxal phosphate</keyword>
<dbReference type="InterPro" id="IPR015424">
    <property type="entry name" value="PyrdxlP-dep_Trfase"/>
</dbReference>
<keyword evidence="4" id="KW-1185">Reference proteome</keyword>
<dbReference type="PANTHER" id="PTHR30244:SF34">
    <property type="entry name" value="DTDP-4-AMINO-4,6-DIDEOXYGALACTOSE TRANSAMINASE"/>
    <property type="match status" value="1"/>
</dbReference>
<dbReference type="SUPFAM" id="SSF53383">
    <property type="entry name" value="PLP-dependent transferases"/>
    <property type="match status" value="1"/>
</dbReference>
<dbReference type="Gene3D" id="3.40.640.10">
    <property type="entry name" value="Type I PLP-dependent aspartate aminotransferase-like (Major domain)"/>
    <property type="match status" value="1"/>
</dbReference>
<dbReference type="Gene3D" id="3.90.1150.10">
    <property type="entry name" value="Aspartate Aminotransferase, domain 1"/>
    <property type="match status" value="1"/>
</dbReference>
<gene>
    <name evidence="3" type="ORF">H261_14970</name>
</gene>
<name>M2ZPA1_9PROT</name>
<evidence type="ECO:0000256" key="1">
    <source>
        <dbReference type="ARBA" id="ARBA00037999"/>
    </source>
</evidence>
<accession>M2ZPA1</accession>
<dbReference type="RefSeq" id="WP_008619027.1">
    <property type="nucleotide sequence ID" value="NZ_AONQ01000042.1"/>
</dbReference>
<protein>
    <submittedName>
        <fullName evidence="3">NDP-hexose 3,4-dehydratase</fullName>
    </submittedName>
</protein>
<comment type="similarity">
    <text evidence="1 2">Belongs to the DegT/DnrJ/EryC1 family.</text>
</comment>